<evidence type="ECO:0000313" key="7">
    <source>
        <dbReference type="EnsemblMetazoa" id="Aqu2.1.22264_001"/>
    </source>
</evidence>
<dbReference type="InterPro" id="IPR005178">
    <property type="entry name" value="Ostalpha/TMEM184C"/>
</dbReference>
<evidence type="ECO:0000256" key="2">
    <source>
        <dbReference type="ARBA" id="ARBA00022692"/>
    </source>
</evidence>
<dbReference type="Proteomes" id="UP000007879">
    <property type="component" value="Unassembled WGS sequence"/>
</dbReference>
<dbReference type="FunCoup" id="A0A1X7U3Z4">
    <property type="interactions" value="356"/>
</dbReference>
<feature type="transmembrane region" description="Helical" evidence="6">
    <location>
        <begin position="268"/>
        <end position="289"/>
    </location>
</feature>
<feature type="transmembrane region" description="Helical" evidence="6">
    <location>
        <begin position="191"/>
        <end position="214"/>
    </location>
</feature>
<organism evidence="7">
    <name type="scientific">Amphimedon queenslandica</name>
    <name type="common">Sponge</name>
    <dbReference type="NCBI Taxonomy" id="400682"/>
    <lineage>
        <taxon>Eukaryota</taxon>
        <taxon>Metazoa</taxon>
        <taxon>Porifera</taxon>
        <taxon>Demospongiae</taxon>
        <taxon>Heteroscleromorpha</taxon>
        <taxon>Haplosclerida</taxon>
        <taxon>Niphatidae</taxon>
        <taxon>Amphimedon</taxon>
    </lineage>
</organism>
<keyword evidence="8" id="KW-1185">Reference proteome</keyword>
<protein>
    <recommendedName>
        <fullName evidence="9">Transmembrane protein 184C</fullName>
    </recommendedName>
</protein>
<dbReference type="Pfam" id="PF03619">
    <property type="entry name" value="Solute_trans_a"/>
    <property type="match status" value="1"/>
</dbReference>
<feature type="transmembrane region" description="Helical" evidence="6">
    <location>
        <begin position="29"/>
        <end position="56"/>
    </location>
</feature>
<dbReference type="eggNOG" id="KOG2641">
    <property type="taxonomic scope" value="Eukaryota"/>
</dbReference>
<dbReference type="OrthoDB" id="5348404at2759"/>
<feature type="transmembrane region" description="Helical" evidence="6">
    <location>
        <begin position="226"/>
        <end position="247"/>
    </location>
</feature>
<keyword evidence="4 6" id="KW-0472">Membrane</keyword>
<dbReference type="InParanoid" id="A0A1X7U3Z4"/>
<evidence type="ECO:0000256" key="6">
    <source>
        <dbReference type="SAM" id="Phobius"/>
    </source>
</evidence>
<feature type="region of interest" description="Disordered" evidence="5">
    <location>
        <begin position="387"/>
        <end position="421"/>
    </location>
</feature>
<gene>
    <name evidence="7" type="primary">100638737</name>
</gene>
<feature type="transmembrane region" description="Helical" evidence="6">
    <location>
        <begin position="62"/>
        <end position="84"/>
    </location>
</feature>
<evidence type="ECO:0000256" key="3">
    <source>
        <dbReference type="ARBA" id="ARBA00022989"/>
    </source>
</evidence>
<dbReference type="EnsemblMetazoa" id="XM_003389062.3">
    <property type="protein sequence ID" value="XP_003389110.2"/>
    <property type="gene ID" value="LOC100638737"/>
</dbReference>
<evidence type="ECO:0000256" key="5">
    <source>
        <dbReference type="SAM" id="MobiDB-lite"/>
    </source>
</evidence>
<sequence length="493" mass="56609">MRGVKLKFTRYLMGCSCSRWSCWSHWRTWLTVVVVITYCIVLLVVLPLMIYGLYAVDAEATFSAWFIGGLFTLLTIPIFLANLLQHLYNYTQPHLQAYIVRVIWMVPVYSIDSWLGLRFPDFAIHWSIVRECYESYALYNFLVYLLNFMESEYDLTEVMEPRPPVKHLIPCCCCKPWPGGRRFIRWNKVAVLQYAILRPILTVIALITQLAGVYDEGKIKPDGSYVYISVMNAISQGLALYSLAYFYKGTRDLLKPLNPLLKFTAIKLIIVLTFWQAVIIAILVKANVIKQSEALAKYGFKDVAVSMQDFLICIEMLAFAIAFYFFFSHKPYIDRAAAQVPCLHSCFKMVDVRDIYGDIKENFVDPIPVPRIPNRLPGRWNRVREGPEEREDVPLLNTELQTELKKKEEDNNRNRAALEREGRGMDSLMIVSMREVPVEATPNNGIRLSPVHQSDHEDETNSCTSTSSSHSSFSSDSNVRERRQVSDPADGSQ</sequence>
<proteinExistence type="predicted"/>
<evidence type="ECO:0008006" key="9">
    <source>
        <dbReference type="Google" id="ProtNLM"/>
    </source>
</evidence>
<evidence type="ECO:0000256" key="1">
    <source>
        <dbReference type="ARBA" id="ARBA00004141"/>
    </source>
</evidence>
<reference evidence="7" key="2">
    <citation type="submission" date="2017-05" db="UniProtKB">
        <authorList>
            <consortium name="EnsemblMetazoa"/>
        </authorList>
    </citation>
    <scope>IDENTIFICATION</scope>
</reference>
<dbReference type="KEGG" id="aqu:100638737"/>
<dbReference type="AlphaFoldDB" id="A0A1X7U3Z4"/>
<dbReference type="GO" id="GO:0016020">
    <property type="term" value="C:membrane"/>
    <property type="evidence" value="ECO:0007669"/>
    <property type="project" value="UniProtKB-SubCell"/>
</dbReference>
<comment type="subcellular location">
    <subcellularLocation>
        <location evidence="1">Membrane</location>
        <topology evidence="1">Multi-pass membrane protein</topology>
    </subcellularLocation>
</comment>
<feature type="transmembrane region" description="Helical" evidence="6">
    <location>
        <begin position="309"/>
        <end position="327"/>
    </location>
</feature>
<reference evidence="8" key="1">
    <citation type="journal article" date="2010" name="Nature">
        <title>The Amphimedon queenslandica genome and the evolution of animal complexity.</title>
        <authorList>
            <person name="Srivastava M."/>
            <person name="Simakov O."/>
            <person name="Chapman J."/>
            <person name="Fahey B."/>
            <person name="Gauthier M.E."/>
            <person name="Mitros T."/>
            <person name="Richards G.S."/>
            <person name="Conaco C."/>
            <person name="Dacre M."/>
            <person name="Hellsten U."/>
            <person name="Larroux C."/>
            <person name="Putnam N.H."/>
            <person name="Stanke M."/>
            <person name="Adamska M."/>
            <person name="Darling A."/>
            <person name="Degnan S.M."/>
            <person name="Oakley T.H."/>
            <person name="Plachetzki D.C."/>
            <person name="Zhai Y."/>
            <person name="Adamski M."/>
            <person name="Calcino A."/>
            <person name="Cummins S.F."/>
            <person name="Goodstein D.M."/>
            <person name="Harris C."/>
            <person name="Jackson D.J."/>
            <person name="Leys S.P."/>
            <person name="Shu S."/>
            <person name="Woodcroft B.J."/>
            <person name="Vervoort M."/>
            <person name="Kosik K.S."/>
            <person name="Manning G."/>
            <person name="Degnan B.M."/>
            <person name="Rokhsar D.S."/>
        </authorList>
    </citation>
    <scope>NUCLEOTIDE SEQUENCE [LARGE SCALE GENOMIC DNA]</scope>
</reference>
<evidence type="ECO:0000256" key="4">
    <source>
        <dbReference type="ARBA" id="ARBA00023136"/>
    </source>
</evidence>
<feature type="compositionally biased region" description="Low complexity" evidence="5">
    <location>
        <begin position="461"/>
        <end position="477"/>
    </location>
</feature>
<keyword evidence="2 6" id="KW-0812">Transmembrane</keyword>
<evidence type="ECO:0000313" key="8">
    <source>
        <dbReference type="Proteomes" id="UP000007879"/>
    </source>
</evidence>
<dbReference type="PANTHER" id="PTHR23423">
    <property type="entry name" value="ORGANIC SOLUTE TRANSPORTER-RELATED"/>
    <property type="match status" value="1"/>
</dbReference>
<feature type="compositionally biased region" description="Basic and acidic residues" evidence="5">
    <location>
        <begin position="402"/>
        <end position="421"/>
    </location>
</feature>
<keyword evidence="3 6" id="KW-1133">Transmembrane helix</keyword>
<name>A0A1X7U3Z4_AMPQE</name>
<dbReference type="SMART" id="SM01417">
    <property type="entry name" value="Solute_trans_a"/>
    <property type="match status" value="1"/>
</dbReference>
<accession>A0A1X7U3Z4</accession>
<dbReference type="STRING" id="400682.A0A1X7U3Z4"/>
<feature type="region of interest" description="Disordered" evidence="5">
    <location>
        <begin position="441"/>
        <end position="493"/>
    </location>
</feature>
<dbReference type="OMA" id="QWRRWIR"/>
<dbReference type="EnsemblMetazoa" id="Aqu2.1.22264_001">
    <property type="protein sequence ID" value="Aqu2.1.22264_001"/>
    <property type="gene ID" value="Aqu2.1.22264"/>
</dbReference>